<feature type="compositionally biased region" description="Polar residues" evidence="2">
    <location>
        <begin position="30"/>
        <end position="49"/>
    </location>
</feature>
<protein>
    <recommendedName>
        <fullName evidence="3">Transposase (putative) gypsy type domain-containing protein</fullName>
    </recommendedName>
</protein>
<dbReference type="EMBL" id="OOIL02000571">
    <property type="protein sequence ID" value="VFQ67167.1"/>
    <property type="molecule type" value="Genomic_DNA"/>
</dbReference>
<sequence length="408" mass="44885">MAKARKRSVPSFATMIISDSDSASPSSNSRQADQSASGHDLGQTQSSQPLPAAVPGQKRRRLRKQFPPSTPAQEGSRVKLDENIMALCHYQITDRGFADATNMVGSSIEVLRPTSTQTALDAPSGFFTVHLASLKKGLWFPLHSLLIEFLNEVDLLPCQLVPNSHRYIIGYLVRCMKVGVKPTLDHFLFTFKLTKGHGDWASYASLSQRAPILSSRFVSPSNATLLSITRKLCAQGAVEIKKVVTEESLAALGFEFVQDEHRHQPDLLRGAPGGSVDCGPFDRQAVMDEARKAAEDKQRELQEEVARLARELEEEKGHSAALETKNASLSSEVGSVSARVAELEGEKADLIQQLDAERSDQARRREEAIESFKSSPDFAAVAMGRMDKLVVEWLDTEPGVQWMVKEAK</sequence>
<evidence type="ECO:0000259" key="3">
    <source>
        <dbReference type="Pfam" id="PF04195"/>
    </source>
</evidence>
<feature type="region of interest" description="Disordered" evidence="2">
    <location>
        <begin position="1"/>
        <end position="77"/>
    </location>
</feature>
<dbReference type="Proteomes" id="UP000595140">
    <property type="component" value="Unassembled WGS sequence"/>
</dbReference>
<reference evidence="4 5" key="1">
    <citation type="submission" date="2018-04" db="EMBL/GenBank/DDBJ databases">
        <authorList>
            <person name="Vogel A."/>
        </authorList>
    </citation>
    <scope>NUCLEOTIDE SEQUENCE [LARGE SCALE GENOMIC DNA]</scope>
</reference>
<dbReference type="OrthoDB" id="686887at2759"/>
<proteinExistence type="predicted"/>
<evidence type="ECO:0000313" key="4">
    <source>
        <dbReference type="EMBL" id="VFQ67167.1"/>
    </source>
</evidence>
<dbReference type="Pfam" id="PF04195">
    <property type="entry name" value="Transposase_28"/>
    <property type="match status" value="1"/>
</dbReference>
<feature type="compositionally biased region" description="Low complexity" evidence="2">
    <location>
        <begin position="18"/>
        <end position="29"/>
    </location>
</feature>
<keyword evidence="1" id="KW-0175">Coiled coil</keyword>
<evidence type="ECO:0000313" key="5">
    <source>
        <dbReference type="Proteomes" id="UP000595140"/>
    </source>
</evidence>
<accession>A0A484KVJ6</accession>
<gene>
    <name evidence="4" type="ORF">CCAM_LOCUS8943</name>
</gene>
<evidence type="ECO:0000256" key="1">
    <source>
        <dbReference type="SAM" id="Coils"/>
    </source>
</evidence>
<dbReference type="InterPro" id="IPR007321">
    <property type="entry name" value="Transposase_28"/>
</dbReference>
<feature type="domain" description="Transposase (putative) gypsy type" evidence="3">
    <location>
        <begin position="130"/>
        <end position="193"/>
    </location>
</feature>
<evidence type="ECO:0000256" key="2">
    <source>
        <dbReference type="SAM" id="MobiDB-lite"/>
    </source>
</evidence>
<name>A0A484KVJ6_9ASTE</name>
<keyword evidence="5" id="KW-1185">Reference proteome</keyword>
<dbReference type="AlphaFoldDB" id="A0A484KVJ6"/>
<feature type="coiled-coil region" evidence="1">
    <location>
        <begin position="284"/>
        <end position="371"/>
    </location>
</feature>
<organism evidence="4 5">
    <name type="scientific">Cuscuta campestris</name>
    <dbReference type="NCBI Taxonomy" id="132261"/>
    <lineage>
        <taxon>Eukaryota</taxon>
        <taxon>Viridiplantae</taxon>
        <taxon>Streptophyta</taxon>
        <taxon>Embryophyta</taxon>
        <taxon>Tracheophyta</taxon>
        <taxon>Spermatophyta</taxon>
        <taxon>Magnoliopsida</taxon>
        <taxon>eudicotyledons</taxon>
        <taxon>Gunneridae</taxon>
        <taxon>Pentapetalae</taxon>
        <taxon>asterids</taxon>
        <taxon>lamiids</taxon>
        <taxon>Solanales</taxon>
        <taxon>Convolvulaceae</taxon>
        <taxon>Cuscuteae</taxon>
        <taxon>Cuscuta</taxon>
        <taxon>Cuscuta subgen. Grammica</taxon>
        <taxon>Cuscuta sect. Cleistogrammica</taxon>
    </lineage>
</organism>